<organism evidence="1 2">
    <name type="scientific">Prunus armeniaca</name>
    <name type="common">Apricot</name>
    <name type="synonym">Armeniaca vulgaris</name>
    <dbReference type="NCBI Taxonomy" id="36596"/>
    <lineage>
        <taxon>Eukaryota</taxon>
        <taxon>Viridiplantae</taxon>
        <taxon>Streptophyta</taxon>
        <taxon>Embryophyta</taxon>
        <taxon>Tracheophyta</taxon>
        <taxon>Spermatophyta</taxon>
        <taxon>Magnoliopsida</taxon>
        <taxon>eudicotyledons</taxon>
        <taxon>Gunneridae</taxon>
        <taxon>Pentapetalae</taxon>
        <taxon>rosids</taxon>
        <taxon>fabids</taxon>
        <taxon>Rosales</taxon>
        <taxon>Rosaceae</taxon>
        <taxon>Amygdaloideae</taxon>
        <taxon>Amygdaleae</taxon>
        <taxon>Prunus</taxon>
    </lineage>
</organism>
<dbReference type="EMBL" id="CAEKDK010000003">
    <property type="protein sequence ID" value="CAB4273496.1"/>
    <property type="molecule type" value="Genomic_DNA"/>
</dbReference>
<name>A0A6J5UAQ0_PRUAR</name>
<gene>
    <name evidence="1" type="ORF">CURHAP_LOCUS21285</name>
</gene>
<dbReference type="AlphaFoldDB" id="A0A6J5UAQ0"/>
<dbReference type="Proteomes" id="UP000507222">
    <property type="component" value="Unassembled WGS sequence"/>
</dbReference>
<reference evidence="1 2" key="1">
    <citation type="submission" date="2020-05" db="EMBL/GenBank/DDBJ databases">
        <authorList>
            <person name="Campoy J."/>
            <person name="Schneeberger K."/>
            <person name="Spophaly S."/>
        </authorList>
    </citation>
    <scope>NUCLEOTIDE SEQUENCE [LARGE SCALE GENOMIC DNA]</scope>
    <source>
        <strain evidence="1">PruArmRojPasFocal</strain>
    </source>
</reference>
<sequence length="282" mass="31787">MGNMFSKNKLLQSDLAGERSQFAAENKTASERTFVRFFSTKHGSLRITVGRWLPKETPIRSAPPAGRHLPHPDHKERFTMMGVWRSPLSFQSSYFVTLSSPNVVELSTTARATRLNINVVTGAILKREKLALLGEIGSFRINFKPSARGCNNPNDPTTSGPFRRCTKAITLRSASTKRLLLVEVVELFQVFRLEQLCTFSIFYSLMIWPGRLDHDISLMIWPGRPNHDIEGWDLFSKNSGSREELKMVQHRSPLRSVKMKKLARAKALTPELGQSGDSACPD</sequence>
<protein>
    <submittedName>
        <fullName evidence="1">Uncharacterized protein</fullName>
    </submittedName>
</protein>
<evidence type="ECO:0000313" key="1">
    <source>
        <dbReference type="EMBL" id="CAB4273496.1"/>
    </source>
</evidence>
<evidence type="ECO:0000313" key="2">
    <source>
        <dbReference type="Proteomes" id="UP000507222"/>
    </source>
</evidence>
<accession>A0A6J5UAQ0</accession>
<proteinExistence type="predicted"/>